<dbReference type="GO" id="GO:0031992">
    <property type="term" value="F:energy transducer activity"/>
    <property type="evidence" value="ECO:0007669"/>
    <property type="project" value="InterPro"/>
</dbReference>
<dbReference type="InterPro" id="IPR006597">
    <property type="entry name" value="Sel1-like"/>
</dbReference>
<dbReference type="GO" id="GO:0005886">
    <property type="term" value="C:plasma membrane"/>
    <property type="evidence" value="ECO:0007669"/>
    <property type="project" value="UniProtKB-SubCell"/>
</dbReference>
<dbReference type="GO" id="GO:0015891">
    <property type="term" value="P:siderophore transport"/>
    <property type="evidence" value="ECO:0007669"/>
    <property type="project" value="InterPro"/>
</dbReference>
<dbReference type="Gene3D" id="3.30.2420.10">
    <property type="entry name" value="TonB"/>
    <property type="match status" value="1"/>
</dbReference>
<dbReference type="Pfam" id="PF03544">
    <property type="entry name" value="TonB_C"/>
    <property type="match status" value="1"/>
</dbReference>
<dbReference type="InterPro" id="IPR006260">
    <property type="entry name" value="TonB/TolA_C"/>
</dbReference>
<dbReference type="InterPro" id="IPR011990">
    <property type="entry name" value="TPR-like_helical_dom_sf"/>
</dbReference>
<dbReference type="AlphaFoldDB" id="A0A8I2H8D6"/>
<proteinExistence type="inferred from homology"/>
<dbReference type="EMBL" id="WEIA01000022">
    <property type="protein sequence ID" value="NLR23987.1"/>
    <property type="molecule type" value="Genomic_DNA"/>
</dbReference>
<keyword evidence="5" id="KW-1003">Cell membrane</keyword>
<protein>
    <recommendedName>
        <fullName evidence="5">Protein TonB</fullName>
    </recommendedName>
</protein>
<evidence type="ECO:0000256" key="3">
    <source>
        <dbReference type="ARBA" id="ARBA00022989"/>
    </source>
</evidence>
<evidence type="ECO:0000256" key="5">
    <source>
        <dbReference type="RuleBase" id="RU362123"/>
    </source>
</evidence>
<evidence type="ECO:0000256" key="2">
    <source>
        <dbReference type="ARBA" id="ARBA00022692"/>
    </source>
</evidence>
<dbReference type="InterPro" id="IPR003538">
    <property type="entry name" value="TonB"/>
</dbReference>
<dbReference type="SUPFAM" id="SSF74653">
    <property type="entry name" value="TolA/TonB C-terminal domain"/>
    <property type="match status" value="1"/>
</dbReference>
<evidence type="ECO:0000313" key="10">
    <source>
        <dbReference type="Proteomes" id="UP001304419"/>
    </source>
</evidence>
<keyword evidence="10" id="KW-1185">Reference proteome</keyword>
<evidence type="ECO:0000259" key="6">
    <source>
        <dbReference type="PROSITE" id="PS52015"/>
    </source>
</evidence>
<keyword evidence="5" id="KW-0997">Cell inner membrane</keyword>
<dbReference type="PANTHER" id="PTHR11102:SF160">
    <property type="entry name" value="ERAD-ASSOCIATED E3 UBIQUITIN-PROTEIN LIGASE COMPONENT HRD3"/>
    <property type="match status" value="1"/>
</dbReference>
<dbReference type="Proteomes" id="UP001304419">
    <property type="component" value="Chromosome 2"/>
</dbReference>
<dbReference type="GO" id="GO:0030288">
    <property type="term" value="C:outer membrane-bounded periplasmic space"/>
    <property type="evidence" value="ECO:0007669"/>
    <property type="project" value="InterPro"/>
</dbReference>
<dbReference type="RefSeq" id="WP_130127720.1">
    <property type="nucleotide sequence ID" value="NZ_CBCSDF010000024.1"/>
</dbReference>
<keyword evidence="2" id="KW-0812">Transmembrane</keyword>
<dbReference type="SMART" id="SM00671">
    <property type="entry name" value="SEL1"/>
    <property type="match status" value="2"/>
</dbReference>
<reference evidence="8 10" key="2">
    <citation type="submission" date="2023-10" db="EMBL/GenBank/DDBJ databases">
        <title>To unveil natural product biosynthetic capacity in Pseudoalteromonas.</title>
        <authorList>
            <person name="Wang J."/>
        </authorList>
    </citation>
    <scope>NUCLEOTIDE SEQUENCE [LARGE SCALE GENOMIC DNA]</scope>
    <source>
        <strain evidence="8 10">DSM 15914</strain>
    </source>
</reference>
<reference evidence="7" key="1">
    <citation type="submission" date="2019-10" db="EMBL/GenBank/DDBJ databases">
        <authorList>
            <person name="Paulsen S."/>
        </authorList>
    </citation>
    <scope>NUCLEOTIDE SEQUENCE</scope>
    <source>
        <strain evidence="7">LMG 19692</strain>
    </source>
</reference>
<dbReference type="GO" id="GO:0055085">
    <property type="term" value="P:transmembrane transport"/>
    <property type="evidence" value="ECO:0007669"/>
    <property type="project" value="InterPro"/>
</dbReference>
<evidence type="ECO:0000313" key="8">
    <source>
        <dbReference type="EMBL" id="WOX30974.1"/>
    </source>
</evidence>
<keyword evidence="4" id="KW-0472">Membrane</keyword>
<keyword evidence="5" id="KW-0735">Signal-anchor</keyword>
<dbReference type="InterPro" id="IPR050767">
    <property type="entry name" value="Sel1_AlgK"/>
</dbReference>
<dbReference type="Proteomes" id="UP000646877">
    <property type="component" value="Unassembled WGS sequence"/>
</dbReference>
<feature type="domain" description="TonB C-terminal" evidence="6">
    <location>
        <begin position="136"/>
        <end position="231"/>
    </location>
</feature>
<keyword evidence="5" id="KW-0813">Transport</keyword>
<name>A0A8I2H8D6_9GAMM</name>
<evidence type="ECO:0000313" key="9">
    <source>
        <dbReference type="Proteomes" id="UP000646877"/>
    </source>
</evidence>
<keyword evidence="3" id="KW-1133">Transmembrane helix</keyword>
<evidence type="ECO:0000256" key="1">
    <source>
        <dbReference type="ARBA" id="ARBA00004167"/>
    </source>
</evidence>
<accession>A0A8I2H8D6</accession>
<organism evidence="7 9">
    <name type="scientific">Pseudoalteromonas maricaloris</name>
    <dbReference type="NCBI Taxonomy" id="184924"/>
    <lineage>
        <taxon>Bacteria</taxon>
        <taxon>Pseudomonadati</taxon>
        <taxon>Pseudomonadota</taxon>
        <taxon>Gammaproteobacteria</taxon>
        <taxon>Alteromonadales</taxon>
        <taxon>Pseudoalteromonadaceae</taxon>
        <taxon>Pseudoalteromonas</taxon>
    </lineage>
</organism>
<dbReference type="SUPFAM" id="SSF81901">
    <property type="entry name" value="HCP-like"/>
    <property type="match status" value="2"/>
</dbReference>
<comment type="function">
    <text evidence="5">Interacts with outer membrane receptor proteins that carry out high-affinity binding and energy dependent uptake into the periplasmic space of specific substrates. It could act to transduce energy from the cytoplasmic membrane to specific energy-requiring processes in the outer membrane, resulting in the release into the periplasm of ligands bound by these outer membrane proteins.</text>
</comment>
<evidence type="ECO:0000256" key="4">
    <source>
        <dbReference type="ARBA" id="ARBA00023136"/>
    </source>
</evidence>
<dbReference type="PRINTS" id="PR01374">
    <property type="entry name" value="TONBPROTEIN"/>
</dbReference>
<dbReference type="EMBL" id="CP137579">
    <property type="protein sequence ID" value="WOX30974.1"/>
    <property type="molecule type" value="Genomic_DNA"/>
</dbReference>
<sequence>MRNNLISGLIFSFLLSISWLTKADLYDATLAYQNEEFTLAFSEFNRLAQLGNADAMYNLGVMYLYGQGTEQSAANAFAWFSLAKEFGIAEAFQTAQLVLQQSDDQSGLKDFVTLQRNRLADTYLLDSTLARLKQPNIVSTPSKTHDVLPDYPDEAVRQGVEGWVWLEFDIDQSGKATNIEVVDSYPKHIFTASLLNAVEKWRYSGPKQAHTLIYHFATYKGEQYRETLAIQKKAYEKQLKQNIDAAERGVAQVQYYIANWLSMKDYNAYQLLRYHWRSEEPVNELYLAAAKNGLDLAQYRLATQLINVGEHRLSVLWLEHAAQTMDIAKYRLARTLLTNTEQQDAPRALQVLTEASNNGHLRSTLLLVNTYLTRLNDKTQAKTWLRHGLTIDPEHPELLLLSAKLTDNQVEAKKLASQALKSASQRNWSSKAIRLFQQKLAN</sequence>
<dbReference type="GO" id="GO:0015031">
    <property type="term" value="P:protein transport"/>
    <property type="evidence" value="ECO:0007669"/>
    <property type="project" value="UniProtKB-UniRule"/>
</dbReference>
<dbReference type="InterPro" id="IPR037682">
    <property type="entry name" value="TonB_C"/>
</dbReference>
<dbReference type="Pfam" id="PF08238">
    <property type="entry name" value="Sel1"/>
    <property type="match status" value="1"/>
</dbReference>
<dbReference type="PANTHER" id="PTHR11102">
    <property type="entry name" value="SEL-1-LIKE PROTEIN"/>
    <property type="match status" value="1"/>
</dbReference>
<dbReference type="NCBIfam" id="TIGR01352">
    <property type="entry name" value="tonB_Cterm"/>
    <property type="match status" value="1"/>
</dbReference>
<gene>
    <name evidence="7" type="ORF">F9Y85_22265</name>
    <name evidence="8" type="ORF">R5H13_24185</name>
</gene>
<comment type="similarity">
    <text evidence="5">Belongs to the TonB family.</text>
</comment>
<comment type="subcellular location">
    <subcellularLocation>
        <location evidence="5">Cell inner membrane</location>
        <topology evidence="5">Single-pass membrane protein</topology>
        <orientation evidence="5">Periplasmic side</orientation>
    </subcellularLocation>
    <subcellularLocation>
        <location evidence="1">Membrane</location>
        <topology evidence="1">Single-pass membrane protein</topology>
    </subcellularLocation>
</comment>
<dbReference type="PROSITE" id="PS52015">
    <property type="entry name" value="TONB_CTD"/>
    <property type="match status" value="1"/>
</dbReference>
<dbReference type="Gene3D" id="1.25.40.10">
    <property type="entry name" value="Tetratricopeptide repeat domain"/>
    <property type="match status" value="2"/>
</dbReference>
<evidence type="ECO:0000313" key="7">
    <source>
        <dbReference type="EMBL" id="NLR23987.1"/>
    </source>
</evidence>
<keyword evidence="5" id="KW-0653">Protein transport</keyword>